<dbReference type="EMBL" id="JAASRO010000001">
    <property type="protein sequence ID" value="NIK55409.1"/>
    <property type="molecule type" value="Genomic_DNA"/>
</dbReference>
<gene>
    <name evidence="2" type="ORF">BJY22_001126</name>
</gene>
<organism evidence="2 3">
    <name type="scientific">Kribbella shirazensis</name>
    <dbReference type="NCBI Taxonomy" id="1105143"/>
    <lineage>
        <taxon>Bacteria</taxon>
        <taxon>Bacillati</taxon>
        <taxon>Actinomycetota</taxon>
        <taxon>Actinomycetes</taxon>
        <taxon>Propionibacteriales</taxon>
        <taxon>Kribbellaceae</taxon>
        <taxon>Kribbella</taxon>
    </lineage>
</organism>
<accession>A0A7X5V6S3</accession>
<dbReference type="Proteomes" id="UP000555407">
    <property type="component" value="Unassembled WGS sequence"/>
</dbReference>
<feature type="signal peptide" evidence="1">
    <location>
        <begin position="1"/>
        <end position="25"/>
    </location>
</feature>
<keyword evidence="3" id="KW-1185">Reference proteome</keyword>
<feature type="chain" id="PRO_5030780148" evidence="1">
    <location>
        <begin position="26"/>
        <end position="287"/>
    </location>
</feature>
<evidence type="ECO:0000256" key="1">
    <source>
        <dbReference type="SAM" id="SignalP"/>
    </source>
</evidence>
<sequence length="287" mass="30405">MKRWTVLSAAALLLAGTAPAGTANAAGTTTERTAGTCDVSLSSFGPEGHPTTGLGPVRLASTSTQLAYGHGLDLSGWAVSGDRAYYWYYSLTNEAEVDPGMPRGAQPVGGGWSAYKALEVSQFAAKGATTRNTAYGLSGDGTLRRWSFDVNIPWRFKATGSAPGFAAVKSMALISKTATYDTFLANTRGGALYTIRIPVGAPMKPVVKPVRTRTWQGFEKLVATKCGQYGTFLVGVDFDTRTAYQYAVGHANGTATVIVGLGRRSGTFPARAYFRWATNPYEPLNGD</sequence>
<protein>
    <submittedName>
        <fullName evidence="2">Uncharacterized protein</fullName>
    </submittedName>
</protein>
<keyword evidence="1" id="KW-0732">Signal</keyword>
<proteinExistence type="predicted"/>
<evidence type="ECO:0000313" key="2">
    <source>
        <dbReference type="EMBL" id="NIK55409.1"/>
    </source>
</evidence>
<dbReference type="RefSeq" id="WP_202891003.1">
    <property type="nucleotide sequence ID" value="NZ_JAASRO010000001.1"/>
</dbReference>
<name>A0A7X5V6S3_9ACTN</name>
<dbReference type="AlphaFoldDB" id="A0A7X5V6S3"/>
<comment type="caution">
    <text evidence="2">The sequence shown here is derived from an EMBL/GenBank/DDBJ whole genome shotgun (WGS) entry which is preliminary data.</text>
</comment>
<evidence type="ECO:0000313" key="3">
    <source>
        <dbReference type="Proteomes" id="UP000555407"/>
    </source>
</evidence>
<reference evidence="2 3" key="1">
    <citation type="submission" date="2020-03" db="EMBL/GenBank/DDBJ databases">
        <title>Sequencing the genomes of 1000 actinobacteria strains.</title>
        <authorList>
            <person name="Klenk H.-P."/>
        </authorList>
    </citation>
    <scope>NUCLEOTIDE SEQUENCE [LARGE SCALE GENOMIC DNA]</scope>
    <source>
        <strain evidence="2 3">DSM 45490</strain>
    </source>
</reference>